<gene>
    <name evidence="1" type="ORF">PN36_00170</name>
</gene>
<dbReference type="EMBL" id="JSZA02000001">
    <property type="protein sequence ID" value="KHD09013.1"/>
    <property type="molecule type" value="Genomic_DNA"/>
</dbReference>
<keyword evidence="2" id="KW-1185">Reference proteome</keyword>
<dbReference type="InterPro" id="IPR027417">
    <property type="entry name" value="P-loop_NTPase"/>
</dbReference>
<organism evidence="1 2">
    <name type="scientific">Candidatus Thiomargarita nelsonii</name>
    <dbReference type="NCBI Taxonomy" id="1003181"/>
    <lineage>
        <taxon>Bacteria</taxon>
        <taxon>Pseudomonadati</taxon>
        <taxon>Pseudomonadota</taxon>
        <taxon>Gammaproteobacteria</taxon>
        <taxon>Thiotrichales</taxon>
        <taxon>Thiotrichaceae</taxon>
        <taxon>Thiomargarita</taxon>
    </lineage>
</organism>
<protein>
    <submittedName>
        <fullName evidence="1">Uncharacterized protein</fullName>
    </submittedName>
</protein>
<dbReference type="SUPFAM" id="SSF52540">
    <property type="entry name" value="P-loop containing nucleoside triphosphate hydrolases"/>
    <property type="match status" value="1"/>
</dbReference>
<proteinExistence type="predicted"/>
<reference evidence="1 2" key="1">
    <citation type="journal article" date="2016" name="Front. Microbiol.">
        <title>Single-Cell (Meta-)Genomics of a Dimorphic Candidatus Thiomargarita nelsonii Reveals Genomic Plasticity.</title>
        <authorList>
            <person name="Flood B.E."/>
            <person name="Fliss P."/>
            <person name="Jones D.S."/>
            <person name="Dick G.J."/>
            <person name="Jain S."/>
            <person name="Kaster A.K."/>
            <person name="Winkel M."/>
            <person name="Mussmann M."/>
            <person name="Bailey J."/>
        </authorList>
    </citation>
    <scope>NUCLEOTIDE SEQUENCE [LARGE SCALE GENOMIC DNA]</scope>
    <source>
        <strain evidence="1">Hydrate Ridge</strain>
    </source>
</reference>
<dbReference type="Gene3D" id="3.40.50.300">
    <property type="entry name" value="P-loop containing nucleotide triphosphate hydrolases"/>
    <property type="match status" value="1"/>
</dbReference>
<dbReference type="AlphaFoldDB" id="A0A0A6PE60"/>
<name>A0A0A6PE60_9GAMM</name>
<sequence length="369" mass="42255">MKITSFKFGYDNWHLEKTVFDNFNLLVGVSGVGKTRILKALELVCDVATDSDYKLNGVKWQISFEHAAHEYEWTLKSAKVKFSKQPAQSSIFDEKIVMKHKEVPLVERSENAFLLNGNPMPKLKKTESAITLLSEEPTIAPIYEAFKKIIFSQTRQREYFYPLSPEDLIVEMSLEQFKEDSVQQASVVKAYQLAKFYPEAFSQLKMDFTEIFTSVEDIKVSLVQKKEKEGYEEGYEEGSELSFNIKENNEWVSQSRMSSGMFRSLVHLVDISLAPQGSVILIDEFENSLGINCMPELTDFVMSKAPFMPFSHHPYIISKIPYKTWKIVRRKGGCVSVINATDIPQLQTGSRLNKFVQLANLPEYEDGIL</sequence>
<comment type="caution">
    <text evidence="1">The sequence shown here is derived from an EMBL/GenBank/DDBJ whole genome shotgun (WGS) entry which is preliminary data.</text>
</comment>
<evidence type="ECO:0000313" key="1">
    <source>
        <dbReference type="EMBL" id="KHD09013.1"/>
    </source>
</evidence>
<evidence type="ECO:0000313" key="2">
    <source>
        <dbReference type="Proteomes" id="UP000030428"/>
    </source>
</evidence>
<dbReference type="Proteomes" id="UP000030428">
    <property type="component" value="Unassembled WGS sequence"/>
</dbReference>
<accession>A0A0A6PE60</accession>